<dbReference type="GO" id="GO:0001228">
    <property type="term" value="F:DNA-binding transcription activator activity, RNA polymerase II-specific"/>
    <property type="evidence" value="ECO:0007669"/>
    <property type="project" value="TreeGrafter"/>
</dbReference>
<gene>
    <name evidence="3" type="ORF">OIDMADRAFT_51132</name>
</gene>
<name>A0A0C3HAP8_OIDMZ</name>
<dbReference type="InterPro" id="IPR007604">
    <property type="entry name" value="CP2"/>
</dbReference>
<reference evidence="3 4" key="1">
    <citation type="submission" date="2014-04" db="EMBL/GenBank/DDBJ databases">
        <authorList>
            <consortium name="DOE Joint Genome Institute"/>
            <person name="Kuo A."/>
            <person name="Martino E."/>
            <person name="Perotto S."/>
            <person name="Kohler A."/>
            <person name="Nagy L.G."/>
            <person name="Floudas D."/>
            <person name="Copeland A."/>
            <person name="Barry K.W."/>
            <person name="Cichocki N."/>
            <person name="Veneault-Fourrey C."/>
            <person name="LaButti K."/>
            <person name="Lindquist E.A."/>
            <person name="Lipzen A."/>
            <person name="Lundell T."/>
            <person name="Morin E."/>
            <person name="Murat C."/>
            <person name="Sun H."/>
            <person name="Tunlid A."/>
            <person name="Henrissat B."/>
            <person name="Grigoriev I.V."/>
            <person name="Hibbett D.S."/>
            <person name="Martin F."/>
            <person name="Nordberg H.P."/>
            <person name="Cantor M.N."/>
            <person name="Hua S.X."/>
        </authorList>
    </citation>
    <scope>NUCLEOTIDE SEQUENCE [LARGE SCALE GENOMIC DNA]</scope>
    <source>
        <strain evidence="3 4">Zn</strain>
    </source>
</reference>
<dbReference type="GO" id="GO:0000978">
    <property type="term" value="F:RNA polymerase II cis-regulatory region sequence-specific DNA binding"/>
    <property type="evidence" value="ECO:0007669"/>
    <property type="project" value="TreeGrafter"/>
</dbReference>
<sequence>MFRHRKNSQKPADGLYAAFRESFPEVRATSTAVTSGETPPSDGLIDTMLDQPSYRTTSHSRKYRSDIDLTPRASHESWNFIPPLPDSNFFSPSNQPFVYTLSPEGTSTPDYNKYFNLATLGIGVEVSRRSPLVLPTPRDGGHIVQMMDTNHCSPLTAQTCGLCHFSPFDHSRDSAPCYLSNHPSDHLSDHLSDDPSDLESSDRSRETPAISDSNLEAKTNFYSPDMNISCQAHDTSILAPLRASAGKFRFHTTLNASTAMIQQADEVPVTYLNKGQIYSVCIADTAPIIPGVAFVQYRTSIRISIGDRQQGVNPETRWNMWKETRGTDEANQHGGKLQGVEYVDTGDIVAYDRRVSAKLENSSLDGFSILWTRGSDDSADCHIAVRFNFLSTDFSYSKGIKGILSQLCAKTEAVSPNSLYASSEPPEVCICNVKVFRDHGAERKHSNDIANVKKSIDKLKQQIFQAETGVKPSRKRKRDELDLVEAKWSEPVKDPRHTRTMSKSSLSHIEDLYTRLQAMQDVFVSNQPVSVFCIRGEEQDDSDPHPLSPIDDLQQSSSEHLRGPPDRSAEAQILQWDSSDRPTRWTRGLQVGPTSRSLLEGLVKPVTCFYICYREPHPSTTKECHQVVYIIKREAKELIAAIAAKCNFDPTSILQVVNVIHNGPAVEPGGDIAHGLPKCCNMDLDLSGIMTRPLKHEWDNVADVSSNIKDARAVLDAIQSEGYFLKLIF</sequence>
<feature type="region of interest" description="Disordered" evidence="1">
    <location>
        <begin position="186"/>
        <end position="210"/>
    </location>
</feature>
<feature type="domain" description="Grh/CP2 DB" evidence="2">
    <location>
        <begin position="246"/>
        <end position="512"/>
    </location>
</feature>
<evidence type="ECO:0000259" key="2">
    <source>
        <dbReference type="PROSITE" id="PS51968"/>
    </source>
</evidence>
<dbReference type="Pfam" id="PF04516">
    <property type="entry name" value="CP2"/>
    <property type="match status" value="1"/>
</dbReference>
<dbReference type="AlphaFoldDB" id="A0A0C3HAP8"/>
<evidence type="ECO:0000256" key="1">
    <source>
        <dbReference type="SAM" id="MobiDB-lite"/>
    </source>
</evidence>
<dbReference type="STRING" id="913774.A0A0C3HAP8"/>
<protein>
    <recommendedName>
        <fullName evidence="2">Grh/CP2 DB domain-containing protein</fullName>
    </recommendedName>
</protein>
<dbReference type="InterPro" id="IPR040167">
    <property type="entry name" value="TF_CP2-like"/>
</dbReference>
<feature type="region of interest" description="Disordered" evidence="1">
    <location>
        <begin position="27"/>
        <end position="49"/>
    </location>
</feature>
<feature type="region of interest" description="Disordered" evidence="1">
    <location>
        <begin position="537"/>
        <end position="569"/>
    </location>
</feature>
<organism evidence="3 4">
    <name type="scientific">Oidiodendron maius (strain Zn)</name>
    <dbReference type="NCBI Taxonomy" id="913774"/>
    <lineage>
        <taxon>Eukaryota</taxon>
        <taxon>Fungi</taxon>
        <taxon>Dikarya</taxon>
        <taxon>Ascomycota</taxon>
        <taxon>Pezizomycotina</taxon>
        <taxon>Leotiomycetes</taxon>
        <taxon>Leotiomycetes incertae sedis</taxon>
        <taxon>Myxotrichaceae</taxon>
        <taxon>Oidiodendron</taxon>
    </lineage>
</organism>
<dbReference type="PROSITE" id="PS51968">
    <property type="entry name" value="GRH_CP2_DB"/>
    <property type="match status" value="1"/>
</dbReference>
<dbReference type="OrthoDB" id="7680836at2759"/>
<dbReference type="PANTHER" id="PTHR11037:SF20">
    <property type="entry name" value="PROTEIN GRAINYHEAD"/>
    <property type="match status" value="1"/>
</dbReference>
<dbReference type="PANTHER" id="PTHR11037">
    <property type="entry name" value="TRANSCRIPTION FACTOR CP2"/>
    <property type="match status" value="1"/>
</dbReference>
<dbReference type="EMBL" id="KN832872">
    <property type="protein sequence ID" value="KIN05321.1"/>
    <property type="molecule type" value="Genomic_DNA"/>
</dbReference>
<dbReference type="InParanoid" id="A0A0C3HAP8"/>
<accession>A0A0C3HAP8</accession>
<reference evidence="4" key="2">
    <citation type="submission" date="2015-01" db="EMBL/GenBank/DDBJ databases">
        <title>Evolutionary Origins and Diversification of the Mycorrhizal Mutualists.</title>
        <authorList>
            <consortium name="DOE Joint Genome Institute"/>
            <consortium name="Mycorrhizal Genomics Consortium"/>
            <person name="Kohler A."/>
            <person name="Kuo A."/>
            <person name="Nagy L.G."/>
            <person name="Floudas D."/>
            <person name="Copeland A."/>
            <person name="Barry K.W."/>
            <person name="Cichocki N."/>
            <person name="Veneault-Fourrey C."/>
            <person name="LaButti K."/>
            <person name="Lindquist E.A."/>
            <person name="Lipzen A."/>
            <person name="Lundell T."/>
            <person name="Morin E."/>
            <person name="Murat C."/>
            <person name="Riley R."/>
            <person name="Ohm R."/>
            <person name="Sun H."/>
            <person name="Tunlid A."/>
            <person name="Henrissat B."/>
            <person name="Grigoriev I.V."/>
            <person name="Hibbett D.S."/>
            <person name="Martin F."/>
        </authorList>
    </citation>
    <scope>NUCLEOTIDE SEQUENCE [LARGE SCALE GENOMIC DNA]</scope>
    <source>
        <strain evidence="4">Zn</strain>
    </source>
</reference>
<evidence type="ECO:0000313" key="3">
    <source>
        <dbReference type="EMBL" id="KIN05321.1"/>
    </source>
</evidence>
<dbReference type="GO" id="GO:0005634">
    <property type="term" value="C:nucleus"/>
    <property type="evidence" value="ECO:0007669"/>
    <property type="project" value="TreeGrafter"/>
</dbReference>
<proteinExistence type="predicted"/>
<feature type="compositionally biased region" description="Polar residues" evidence="1">
    <location>
        <begin position="28"/>
        <end position="38"/>
    </location>
</feature>
<evidence type="ECO:0000313" key="4">
    <source>
        <dbReference type="Proteomes" id="UP000054321"/>
    </source>
</evidence>
<dbReference type="Proteomes" id="UP000054321">
    <property type="component" value="Unassembled WGS sequence"/>
</dbReference>
<keyword evidence="4" id="KW-1185">Reference proteome</keyword>
<feature type="compositionally biased region" description="Basic and acidic residues" evidence="1">
    <location>
        <begin position="559"/>
        <end position="569"/>
    </location>
</feature>
<dbReference type="HOGENOM" id="CLU_012196_1_0_1"/>